<dbReference type="AlphaFoldDB" id="A0A845E1F4"/>
<proteinExistence type="predicted"/>
<comment type="caution">
    <text evidence="6">The sequence shown here is derived from an EMBL/GenBank/DDBJ whole genome shotgun (WGS) entry which is preliminary data.</text>
</comment>
<keyword evidence="2 5" id="KW-0812">Transmembrane</keyword>
<accession>A0A845E1F4</accession>
<evidence type="ECO:0000256" key="4">
    <source>
        <dbReference type="ARBA" id="ARBA00023136"/>
    </source>
</evidence>
<sequence>MFLHTLNPAMKACTVVGLVFVLACLFDPVTPLVFTLFTITVTLVFGRFRKRVYVLYLSAFTLFAFGMLWTTIAFADTPSQPEETIPLAGFLFPKEDVLTALALSFRVMAFAALSLLFVFTTNMVHFILSLIQQLKLPPKLAYGLMAGYRFLPMMKEEFDQIRAAHRIRGVTEANSIKGKFKQLKRYAIPLLAGAVRKAERTAAAMESKGFTSERTRTYYRPMKITGRDWIFPLVMFAVLGVLIVLSFQLDYFRWYNGQF</sequence>
<evidence type="ECO:0000256" key="1">
    <source>
        <dbReference type="ARBA" id="ARBA00004141"/>
    </source>
</evidence>
<dbReference type="EMBL" id="WMET01000001">
    <property type="protein sequence ID" value="MYL19534.1"/>
    <property type="molecule type" value="Genomic_DNA"/>
</dbReference>
<protein>
    <submittedName>
        <fullName evidence="6">Energy-coupling factor transporter transmembrane protein EcfT</fullName>
    </submittedName>
</protein>
<feature type="transmembrane region" description="Helical" evidence="5">
    <location>
        <begin position="107"/>
        <end position="131"/>
    </location>
</feature>
<evidence type="ECO:0000256" key="2">
    <source>
        <dbReference type="ARBA" id="ARBA00022692"/>
    </source>
</evidence>
<dbReference type="PANTHER" id="PTHR43723:SF1">
    <property type="entry name" value="COBALT TRANSPORT PROTEIN CBIQ"/>
    <property type="match status" value="1"/>
</dbReference>
<keyword evidence="3 5" id="KW-1133">Transmembrane helix</keyword>
<keyword evidence="4 5" id="KW-0472">Membrane</keyword>
<comment type="subcellular location">
    <subcellularLocation>
        <location evidence="1">Membrane</location>
        <topology evidence="1">Multi-pass membrane protein</topology>
    </subcellularLocation>
</comment>
<name>A0A845E1F4_9BACI</name>
<dbReference type="Proteomes" id="UP000460949">
    <property type="component" value="Unassembled WGS sequence"/>
</dbReference>
<dbReference type="InterPro" id="IPR052770">
    <property type="entry name" value="Cobalt_transport_CbiQ"/>
</dbReference>
<gene>
    <name evidence="6" type="ORF">GLW04_06490</name>
</gene>
<dbReference type="RefSeq" id="WP_160835914.1">
    <property type="nucleotide sequence ID" value="NZ_WMET01000001.1"/>
</dbReference>
<reference evidence="6 7" key="1">
    <citation type="submission" date="2019-11" db="EMBL/GenBank/DDBJ databases">
        <title>Genome sequences of 17 halophilic strains isolated from different environments.</title>
        <authorList>
            <person name="Furrow R.E."/>
        </authorList>
    </citation>
    <scope>NUCLEOTIDE SEQUENCE [LARGE SCALE GENOMIC DNA]</scope>
    <source>
        <strain evidence="6 7">22511_23_Filter</strain>
    </source>
</reference>
<organism evidence="6 7">
    <name type="scientific">Halobacillus litoralis</name>
    <dbReference type="NCBI Taxonomy" id="45668"/>
    <lineage>
        <taxon>Bacteria</taxon>
        <taxon>Bacillati</taxon>
        <taxon>Bacillota</taxon>
        <taxon>Bacilli</taxon>
        <taxon>Bacillales</taxon>
        <taxon>Bacillaceae</taxon>
        <taxon>Halobacillus</taxon>
    </lineage>
</organism>
<dbReference type="GO" id="GO:0043190">
    <property type="term" value="C:ATP-binding cassette (ABC) transporter complex"/>
    <property type="evidence" value="ECO:0007669"/>
    <property type="project" value="TreeGrafter"/>
</dbReference>
<dbReference type="PANTHER" id="PTHR43723">
    <property type="entry name" value="COBALT TRANSPORT PROTEIN CBIQ"/>
    <property type="match status" value="1"/>
</dbReference>
<dbReference type="CDD" id="cd16914">
    <property type="entry name" value="EcfT"/>
    <property type="match status" value="1"/>
</dbReference>
<dbReference type="GO" id="GO:0006824">
    <property type="term" value="P:cobalt ion transport"/>
    <property type="evidence" value="ECO:0007669"/>
    <property type="project" value="TreeGrafter"/>
</dbReference>
<feature type="transmembrane region" description="Helical" evidence="5">
    <location>
        <begin position="20"/>
        <end position="46"/>
    </location>
</feature>
<evidence type="ECO:0000313" key="7">
    <source>
        <dbReference type="Proteomes" id="UP000460949"/>
    </source>
</evidence>
<feature type="transmembrane region" description="Helical" evidence="5">
    <location>
        <begin position="229"/>
        <end position="249"/>
    </location>
</feature>
<dbReference type="Pfam" id="PF02361">
    <property type="entry name" value="CbiQ"/>
    <property type="match status" value="1"/>
</dbReference>
<evidence type="ECO:0000256" key="3">
    <source>
        <dbReference type="ARBA" id="ARBA00022989"/>
    </source>
</evidence>
<dbReference type="InterPro" id="IPR003339">
    <property type="entry name" value="ABC/ECF_trnsptr_transmembrane"/>
</dbReference>
<evidence type="ECO:0000256" key="5">
    <source>
        <dbReference type="SAM" id="Phobius"/>
    </source>
</evidence>
<feature type="transmembrane region" description="Helical" evidence="5">
    <location>
        <begin position="53"/>
        <end position="75"/>
    </location>
</feature>
<evidence type="ECO:0000313" key="6">
    <source>
        <dbReference type="EMBL" id="MYL19534.1"/>
    </source>
</evidence>